<sequence>MQSILTSKGQVTIPKSIRDALKMAPGDKIEFILRDGEVILVPLRSARSLKGMLPAPERPVSLEEMEQAVEQGRGRA</sequence>
<dbReference type="SUPFAM" id="SSF89447">
    <property type="entry name" value="AbrB/MazE/MraZ-like"/>
    <property type="match status" value="1"/>
</dbReference>
<reference evidence="4" key="1">
    <citation type="journal article" date="2024" name="Int. J. Syst. Evol. Microbiol.">
        <title>Methylomarinovum tepidoasis sp. nov., a moderately thermophilic methanotroph of the family Methylothermaceae isolated from a deep-sea hydrothermal field.</title>
        <authorList>
            <person name="Hirayama H."/>
            <person name="Takaki Y."/>
            <person name="Abe M."/>
            <person name="Miyazaki M."/>
            <person name="Uematsu K."/>
            <person name="Matsui Y."/>
            <person name="Takai K."/>
        </authorList>
    </citation>
    <scope>NUCLEOTIDE SEQUENCE [LARGE SCALE GENOMIC DNA]</scope>
    <source>
        <strain evidence="4">IT-9</strain>
    </source>
</reference>
<gene>
    <name evidence="3" type="ORF">MIT9_P1591</name>
</gene>
<evidence type="ECO:0000256" key="1">
    <source>
        <dbReference type="PROSITE-ProRule" id="PRU01076"/>
    </source>
</evidence>
<evidence type="ECO:0000313" key="4">
    <source>
        <dbReference type="Proteomes" id="UP001321825"/>
    </source>
</evidence>
<protein>
    <submittedName>
        <fullName evidence="3">Antitoxin PrlF</fullName>
    </submittedName>
</protein>
<dbReference type="KEGG" id="mcau:MIT9_P1591"/>
<dbReference type="Pfam" id="PF04014">
    <property type="entry name" value="MazE_antitoxin"/>
    <property type="match status" value="1"/>
</dbReference>
<dbReference type="NCBIfam" id="TIGR01439">
    <property type="entry name" value="lp_hng_hel_AbrB"/>
    <property type="match status" value="1"/>
</dbReference>
<organism evidence="3 4">
    <name type="scientific">Methylomarinovum caldicuralii</name>
    <dbReference type="NCBI Taxonomy" id="438856"/>
    <lineage>
        <taxon>Bacteria</taxon>
        <taxon>Pseudomonadati</taxon>
        <taxon>Pseudomonadota</taxon>
        <taxon>Gammaproteobacteria</taxon>
        <taxon>Methylococcales</taxon>
        <taxon>Methylothermaceae</taxon>
        <taxon>Methylomarinovum</taxon>
    </lineage>
</organism>
<keyword evidence="4" id="KW-1185">Reference proteome</keyword>
<accession>A0AAU9CBU6</accession>
<dbReference type="GO" id="GO:0003677">
    <property type="term" value="F:DNA binding"/>
    <property type="evidence" value="ECO:0007669"/>
    <property type="project" value="UniProtKB-UniRule"/>
</dbReference>
<dbReference type="EMBL" id="AP024714">
    <property type="protein sequence ID" value="BCX82009.1"/>
    <property type="molecule type" value="Genomic_DNA"/>
</dbReference>
<dbReference type="Proteomes" id="UP001321825">
    <property type="component" value="Chromosome"/>
</dbReference>
<dbReference type="PROSITE" id="PS51740">
    <property type="entry name" value="SPOVT_ABRB"/>
    <property type="match status" value="1"/>
</dbReference>
<feature type="domain" description="SpoVT-AbrB" evidence="2">
    <location>
        <begin position="1"/>
        <end position="45"/>
    </location>
</feature>
<dbReference type="SMART" id="SM00966">
    <property type="entry name" value="SpoVT_AbrB"/>
    <property type="match status" value="1"/>
</dbReference>
<dbReference type="Gene3D" id="2.10.260.10">
    <property type="match status" value="1"/>
</dbReference>
<keyword evidence="1" id="KW-0238">DNA-binding</keyword>
<evidence type="ECO:0000313" key="3">
    <source>
        <dbReference type="EMBL" id="BCX82009.1"/>
    </source>
</evidence>
<evidence type="ECO:0000259" key="2">
    <source>
        <dbReference type="PROSITE" id="PS51740"/>
    </source>
</evidence>
<dbReference type="InterPro" id="IPR037914">
    <property type="entry name" value="SpoVT-AbrB_sf"/>
</dbReference>
<name>A0AAU9CBU6_9GAMM</name>
<proteinExistence type="predicted"/>
<dbReference type="InterPro" id="IPR007159">
    <property type="entry name" value="SpoVT-AbrB_dom"/>
</dbReference>
<dbReference type="AlphaFoldDB" id="A0AAU9CBU6"/>